<evidence type="ECO:0000313" key="4">
    <source>
        <dbReference type="Proteomes" id="UP001550378"/>
    </source>
</evidence>
<evidence type="ECO:0000313" key="3">
    <source>
        <dbReference type="EMBL" id="MEU0707503.1"/>
    </source>
</evidence>
<name>A0ABV2W1T5_9ACTN</name>
<organism evidence="3 4">
    <name type="scientific">Streptomyces lavendulocolor</name>
    <dbReference type="NCBI Taxonomy" id="67316"/>
    <lineage>
        <taxon>Bacteria</taxon>
        <taxon>Bacillati</taxon>
        <taxon>Actinomycetota</taxon>
        <taxon>Actinomycetes</taxon>
        <taxon>Kitasatosporales</taxon>
        <taxon>Streptomycetaceae</taxon>
        <taxon>Streptomyces</taxon>
    </lineage>
</organism>
<sequence>MDEMRTLQDFRADAPVPDRARLAPGHRRLLDEAGRPGRRLRGGWWLAVAGAAAAVTTVATLVTLLPGAPEPSAPAAPAAPTGAPRADQFIHRETTWWSVRCGGMGSGGPFMEMLSLKLEPGPSEPCDLTKRSAHTEEAWNRYDGWSERPGTPTPPPQTATGARSNGAGTDSLAPRQADALVADLPDDPGAALRMIRERSVPSRVVSAPRLTQAQRDFEEIAEVWATATSVPREKSRLLFRIAGELDGARLTATAVPEAGKTFTALWVEGNHRDHSFERNTFRLLLDPETQEFEGVQLVAGMNYYIRGKKSGRPHVAKGTVLATGLRVTTEVVDTRGARS</sequence>
<feature type="transmembrane region" description="Helical" evidence="2">
    <location>
        <begin position="44"/>
        <end position="65"/>
    </location>
</feature>
<evidence type="ECO:0000256" key="1">
    <source>
        <dbReference type="SAM" id="MobiDB-lite"/>
    </source>
</evidence>
<accession>A0ABV2W1T5</accession>
<feature type="region of interest" description="Disordered" evidence="1">
    <location>
        <begin position="140"/>
        <end position="171"/>
    </location>
</feature>
<dbReference type="EMBL" id="JBEXZR010000005">
    <property type="protein sequence ID" value="MEU0707503.1"/>
    <property type="molecule type" value="Genomic_DNA"/>
</dbReference>
<keyword evidence="2" id="KW-0812">Transmembrane</keyword>
<keyword evidence="2" id="KW-0472">Membrane</keyword>
<comment type="caution">
    <text evidence="3">The sequence shown here is derived from an EMBL/GenBank/DDBJ whole genome shotgun (WGS) entry which is preliminary data.</text>
</comment>
<protein>
    <recommendedName>
        <fullName evidence="5">CU044_5270 family protein</fullName>
    </recommendedName>
</protein>
<dbReference type="RefSeq" id="WP_359652980.1">
    <property type="nucleotide sequence ID" value="NZ_JBEXZO010000002.1"/>
</dbReference>
<dbReference type="Proteomes" id="UP001550378">
    <property type="component" value="Unassembled WGS sequence"/>
</dbReference>
<keyword evidence="4" id="KW-1185">Reference proteome</keyword>
<gene>
    <name evidence="3" type="ORF">ABZ508_09000</name>
</gene>
<keyword evidence="2" id="KW-1133">Transmembrane helix</keyword>
<evidence type="ECO:0000256" key="2">
    <source>
        <dbReference type="SAM" id="Phobius"/>
    </source>
</evidence>
<evidence type="ECO:0008006" key="5">
    <source>
        <dbReference type="Google" id="ProtNLM"/>
    </source>
</evidence>
<proteinExistence type="predicted"/>
<reference evidence="3 4" key="1">
    <citation type="submission" date="2024-06" db="EMBL/GenBank/DDBJ databases">
        <title>The Natural Products Discovery Center: Release of the First 8490 Sequenced Strains for Exploring Actinobacteria Biosynthetic Diversity.</title>
        <authorList>
            <person name="Kalkreuter E."/>
            <person name="Kautsar S.A."/>
            <person name="Yang D."/>
            <person name="Bader C.D."/>
            <person name="Teijaro C.N."/>
            <person name="Fluegel L."/>
            <person name="Davis C.M."/>
            <person name="Simpson J.R."/>
            <person name="Lauterbach L."/>
            <person name="Steele A.D."/>
            <person name="Gui C."/>
            <person name="Meng S."/>
            <person name="Li G."/>
            <person name="Viehrig K."/>
            <person name="Ye F."/>
            <person name="Su P."/>
            <person name="Kiefer A.F."/>
            <person name="Nichols A."/>
            <person name="Cepeda A.J."/>
            <person name="Yan W."/>
            <person name="Fan B."/>
            <person name="Jiang Y."/>
            <person name="Adhikari A."/>
            <person name="Zheng C.-J."/>
            <person name="Schuster L."/>
            <person name="Cowan T.M."/>
            <person name="Smanski M.J."/>
            <person name="Chevrette M.G."/>
            <person name="De Carvalho L.P.S."/>
            <person name="Shen B."/>
        </authorList>
    </citation>
    <scope>NUCLEOTIDE SEQUENCE [LARGE SCALE GENOMIC DNA]</scope>
    <source>
        <strain evidence="3 4">NPDC006337</strain>
    </source>
</reference>